<geneLocation type="plasmid" evidence="1 2">
    <name>unnamed1</name>
</geneLocation>
<proteinExistence type="predicted"/>
<dbReference type="EMBL" id="CP117268">
    <property type="protein sequence ID" value="WFS24994.1"/>
    <property type="molecule type" value="Genomic_DNA"/>
</dbReference>
<dbReference type="Proteomes" id="UP000318939">
    <property type="component" value="Plasmid unnamed1"/>
</dbReference>
<protein>
    <submittedName>
        <fullName evidence="1">Uncharacterized protein</fullName>
    </submittedName>
</protein>
<name>A0ABY8IPC8_9HYPH</name>
<accession>A0ABY8IPC8</accession>
<organism evidence="1 2">
    <name type="scientific">Rhizobium rhododendri</name>
    <dbReference type="NCBI Taxonomy" id="2506430"/>
    <lineage>
        <taxon>Bacteria</taxon>
        <taxon>Pseudomonadati</taxon>
        <taxon>Pseudomonadota</taxon>
        <taxon>Alphaproteobacteria</taxon>
        <taxon>Hyphomicrobiales</taxon>
        <taxon>Rhizobiaceae</taxon>
        <taxon>Rhizobium/Agrobacterium group</taxon>
        <taxon>Rhizobium</taxon>
    </lineage>
</organism>
<gene>
    <name evidence="1" type="ORF">PR018_22135</name>
</gene>
<evidence type="ECO:0000313" key="2">
    <source>
        <dbReference type="Proteomes" id="UP000318939"/>
    </source>
</evidence>
<keyword evidence="2" id="KW-1185">Reference proteome</keyword>
<reference evidence="1 2" key="2">
    <citation type="journal article" date="2023" name="MicrobiologyOpen">
        <title>Genomics of the tumorigenes clade of the family Rhizobiaceae and description of Rhizobium rhododendri sp. nov.</title>
        <authorList>
            <person name="Kuzmanovic N."/>
            <person name="diCenzo G.C."/>
            <person name="Bunk B."/>
            <person name="Sproeer C."/>
            <person name="Fruehling A."/>
            <person name="Neumann-Schaal M."/>
            <person name="Overmann J."/>
            <person name="Smalla K."/>
        </authorList>
    </citation>
    <scope>NUCLEOTIDE SEQUENCE [LARGE SCALE GENOMIC DNA]</scope>
    <source>
        <strain evidence="2">rho-6.2</strain>
        <plasmid evidence="1 2">unnamed1</plasmid>
    </source>
</reference>
<reference evidence="1 2" key="1">
    <citation type="journal article" date="2019" name="Phytopathology">
        <title>A Novel Group of Rhizobium tumorigenes-Like Agrobacteria Associated with Crown Gall Disease of Rhododendron and Blueberry.</title>
        <authorList>
            <person name="Kuzmanovic N."/>
            <person name="Behrens P."/>
            <person name="Idczak E."/>
            <person name="Wagner S."/>
            <person name="Gotz M."/>
            <person name="Sproer C."/>
            <person name="Bunk B."/>
            <person name="Overmann J."/>
            <person name="Smalla K."/>
        </authorList>
    </citation>
    <scope>NUCLEOTIDE SEQUENCE [LARGE SCALE GENOMIC DNA]</scope>
    <source>
        <strain evidence="2">rho-6.2</strain>
    </source>
</reference>
<evidence type="ECO:0000313" key="1">
    <source>
        <dbReference type="EMBL" id="WFS24994.1"/>
    </source>
</evidence>
<sequence>MAVDWDQIGTLSNTVGGYDIRTDPLWILVITAKQGHEGPLDEMYIRMADGKAYAPDGIEVLALSPDRKRG</sequence>
<dbReference type="RefSeq" id="WP_142831910.1">
    <property type="nucleotide sequence ID" value="NZ_CP117268.1"/>
</dbReference>
<keyword evidence="1" id="KW-0614">Plasmid</keyword>